<dbReference type="PANTHER" id="PTHR37253">
    <property type="entry name" value="PROTEIN GAMETE EXPRESSED 3"/>
    <property type="match status" value="1"/>
</dbReference>
<dbReference type="AlphaFoldDB" id="A0A438EAL5"/>
<name>A0A438EAL5_VITVI</name>
<evidence type="ECO:0000313" key="2">
    <source>
        <dbReference type="EMBL" id="RVW44714.1"/>
    </source>
</evidence>
<keyword evidence="1" id="KW-1133">Transmembrane helix</keyword>
<evidence type="ECO:0000313" key="3">
    <source>
        <dbReference type="Proteomes" id="UP000288805"/>
    </source>
</evidence>
<dbReference type="PANTHER" id="PTHR37253:SF1">
    <property type="entry name" value="PROTEIN GAMETE EXPRESSED 3"/>
    <property type="match status" value="1"/>
</dbReference>
<reference evidence="2 3" key="1">
    <citation type="journal article" date="2018" name="PLoS Genet.">
        <title>Population sequencing reveals clonal diversity and ancestral inbreeding in the grapevine cultivar Chardonnay.</title>
        <authorList>
            <person name="Roach M.J."/>
            <person name="Johnson D.L."/>
            <person name="Bohlmann J."/>
            <person name="van Vuuren H.J."/>
            <person name="Jones S.J."/>
            <person name="Pretorius I.S."/>
            <person name="Schmidt S.A."/>
            <person name="Borneman A.R."/>
        </authorList>
    </citation>
    <scope>NUCLEOTIDE SEQUENCE [LARGE SCALE GENOMIC DNA]</scope>
    <source>
        <strain evidence="3">cv. Chardonnay</strain>
        <tissue evidence="2">Leaf</tissue>
    </source>
</reference>
<organism evidence="2 3">
    <name type="scientific">Vitis vinifera</name>
    <name type="common">Grape</name>
    <dbReference type="NCBI Taxonomy" id="29760"/>
    <lineage>
        <taxon>Eukaryota</taxon>
        <taxon>Viridiplantae</taxon>
        <taxon>Streptophyta</taxon>
        <taxon>Embryophyta</taxon>
        <taxon>Tracheophyta</taxon>
        <taxon>Spermatophyta</taxon>
        <taxon>Magnoliopsida</taxon>
        <taxon>eudicotyledons</taxon>
        <taxon>Gunneridae</taxon>
        <taxon>Pentapetalae</taxon>
        <taxon>rosids</taxon>
        <taxon>Vitales</taxon>
        <taxon>Vitaceae</taxon>
        <taxon>Viteae</taxon>
        <taxon>Vitis</taxon>
    </lineage>
</organism>
<comment type="caution">
    <text evidence="2">The sequence shown here is derived from an EMBL/GenBank/DDBJ whole genome shotgun (WGS) entry which is preliminary data.</text>
</comment>
<gene>
    <name evidence="2" type="primary">GEX3_2</name>
    <name evidence="2" type="ORF">CK203_081790</name>
</gene>
<feature type="transmembrane region" description="Helical" evidence="1">
    <location>
        <begin position="134"/>
        <end position="159"/>
    </location>
</feature>
<protein>
    <submittedName>
        <fullName evidence="2">Protein gamete expressed 3</fullName>
    </submittedName>
</protein>
<keyword evidence="1" id="KW-0472">Membrane</keyword>
<evidence type="ECO:0000256" key="1">
    <source>
        <dbReference type="SAM" id="Phobius"/>
    </source>
</evidence>
<dbReference type="Proteomes" id="UP000288805">
    <property type="component" value="Unassembled WGS sequence"/>
</dbReference>
<keyword evidence="1" id="KW-0812">Transmembrane</keyword>
<sequence length="179" mass="19883">MDRFVAAISDVARAFAVGVPQGLEFFMPFETMVELSVDNDKTITPLLPPSTRIIAIVSLVKHHKPLSSFVKLPPKSPSGVTYSRLSMLSSCSPDIMLEIGNPLPCRTTYQKLAASCSEARPKYVSIYTGNERAILLFLLFESAVLVLLAGLVRFCCIFWRKKKLQGQDLGKFLEKRVSL</sequence>
<dbReference type="EMBL" id="QGNW01001343">
    <property type="protein sequence ID" value="RVW44714.1"/>
    <property type="molecule type" value="Genomic_DNA"/>
</dbReference>
<dbReference type="InterPro" id="IPR045301">
    <property type="entry name" value="GEX3-like"/>
</dbReference>
<proteinExistence type="predicted"/>
<accession>A0A438EAL5</accession>